<sequence>MVAAERSTSKCITIYTTINDSDDDVFSSNDSVRDPDYIKNSGNNSDTLGKLIESPESSVGNSNKGAGTNNEDCKDYAAKNKSVKKGRKRKKNHSEKQSKRQNSGKEYITYKGKGGKVQGSQIGKDCQCPKKYFEKGLQNHVGRINNIVKTVKTSSMPPTYKRGCHNSHPRKYTQDTIDHNLTLRLQLVMVSTAVSMSMSYSYINVAQKPDKPTFSIRLHVRRVIQIIM</sequence>
<gene>
    <name evidence="2" type="ORF">PR048_026658</name>
</gene>
<protein>
    <submittedName>
        <fullName evidence="2">Uncharacterized protein</fullName>
    </submittedName>
</protein>
<accession>A0ABQ9GLZ6</accession>
<feature type="compositionally biased region" description="Basic residues" evidence="1">
    <location>
        <begin position="81"/>
        <end position="93"/>
    </location>
</feature>
<feature type="region of interest" description="Disordered" evidence="1">
    <location>
        <begin position="20"/>
        <end position="114"/>
    </location>
</feature>
<comment type="caution">
    <text evidence="2">The sequence shown here is derived from an EMBL/GenBank/DDBJ whole genome shotgun (WGS) entry which is preliminary data.</text>
</comment>
<evidence type="ECO:0000313" key="3">
    <source>
        <dbReference type="Proteomes" id="UP001159363"/>
    </source>
</evidence>
<reference evidence="2 3" key="1">
    <citation type="submission" date="2023-02" db="EMBL/GenBank/DDBJ databases">
        <title>LHISI_Scaffold_Assembly.</title>
        <authorList>
            <person name="Stuart O.P."/>
            <person name="Cleave R."/>
            <person name="Magrath M.J.L."/>
            <person name="Mikheyev A.S."/>
        </authorList>
    </citation>
    <scope>NUCLEOTIDE SEQUENCE [LARGE SCALE GENOMIC DNA]</scope>
    <source>
        <strain evidence="2">Daus_M_001</strain>
        <tissue evidence="2">Leg muscle</tissue>
    </source>
</reference>
<proteinExistence type="predicted"/>
<dbReference type="EMBL" id="JARBHB010000011">
    <property type="protein sequence ID" value="KAJ8873042.1"/>
    <property type="molecule type" value="Genomic_DNA"/>
</dbReference>
<dbReference type="Proteomes" id="UP001159363">
    <property type="component" value="Chromosome 10"/>
</dbReference>
<name>A0ABQ9GLZ6_9NEOP</name>
<evidence type="ECO:0000256" key="1">
    <source>
        <dbReference type="SAM" id="MobiDB-lite"/>
    </source>
</evidence>
<feature type="compositionally biased region" description="Polar residues" evidence="1">
    <location>
        <begin position="55"/>
        <end position="70"/>
    </location>
</feature>
<keyword evidence="3" id="KW-1185">Reference proteome</keyword>
<evidence type="ECO:0000313" key="2">
    <source>
        <dbReference type="EMBL" id="KAJ8873042.1"/>
    </source>
</evidence>
<organism evidence="2 3">
    <name type="scientific">Dryococelus australis</name>
    <dbReference type="NCBI Taxonomy" id="614101"/>
    <lineage>
        <taxon>Eukaryota</taxon>
        <taxon>Metazoa</taxon>
        <taxon>Ecdysozoa</taxon>
        <taxon>Arthropoda</taxon>
        <taxon>Hexapoda</taxon>
        <taxon>Insecta</taxon>
        <taxon>Pterygota</taxon>
        <taxon>Neoptera</taxon>
        <taxon>Polyneoptera</taxon>
        <taxon>Phasmatodea</taxon>
        <taxon>Verophasmatodea</taxon>
        <taxon>Anareolatae</taxon>
        <taxon>Phasmatidae</taxon>
        <taxon>Eurycanthinae</taxon>
        <taxon>Dryococelus</taxon>
    </lineage>
</organism>